<protein>
    <recommendedName>
        <fullName evidence="1">Dienelactone hydrolase domain-containing protein</fullName>
    </recommendedName>
</protein>
<dbReference type="Gene3D" id="3.40.50.1820">
    <property type="entry name" value="alpha/beta hydrolase"/>
    <property type="match status" value="1"/>
</dbReference>
<dbReference type="GO" id="GO:0016787">
    <property type="term" value="F:hydrolase activity"/>
    <property type="evidence" value="ECO:0007669"/>
    <property type="project" value="InterPro"/>
</dbReference>
<evidence type="ECO:0000259" key="1">
    <source>
        <dbReference type="Pfam" id="PF01738"/>
    </source>
</evidence>
<name>S9UUY7_9TRYP</name>
<organism evidence="2 3">
    <name type="scientific">Strigomonas culicis</name>
    <dbReference type="NCBI Taxonomy" id="28005"/>
    <lineage>
        <taxon>Eukaryota</taxon>
        <taxon>Discoba</taxon>
        <taxon>Euglenozoa</taxon>
        <taxon>Kinetoplastea</taxon>
        <taxon>Metakinetoplastina</taxon>
        <taxon>Trypanosomatida</taxon>
        <taxon>Trypanosomatidae</taxon>
        <taxon>Strigomonadinae</taxon>
        <taxon>Strigomonas</taxon>
    </lineage>
</organism>
<proteinExistence type="predicted"/>
<reference evidence="2 3" key="1">
    <citation type="journal article" date="2013" name="PLoS ONE">
        <title>Predicting the Proteins of Angomonas deanei, Strigomonas culicis and Their Respective Endosymbionts Reveals New Aspects of the Trypanosomatidae Family.</title>
        <authorList>
            <person name="Motta M.C."/>
            <person name="Martins A.C."/>
            <person name="de Souza S.S."/>
            <person name="Catta-Preta C.M."/>
            <person name="Silva R."/>
            <person name="Klein C.C."/>
            <person name="de Almeida L.G."/>
            <person name="de Lima Cunha O."/>
            <person name="Ciapina L.P."/>
            <person name="Brocchi M."/>
            <person name="Colabardini A.C."/>
            <person name="de Araujo Lima B."/>
            <person name="Machado C.R."/>
            <person name="de Almeida Soares C.M."/>
            <person name="Probst C.M."/>
            <person name="de Menezes C.B."/>
            <person name="Thompson C.E."/>
            <person name="Bartholomeu D.C."/>
            <person name="Gradia D.F."/>
            <person name="Pavoni D.P."/>
            <person name="Grisard E.C."/>
            <person name="Fantinatti-Garboggini F."/>
            <person name="Marchini F.K."/>
            <person name="Rodrigues-Luiz G.F."/>
            <person name="Wagner G."/>
            <person name="Goldman G.H."/>
            <person name="Fietto J.L."/>
            <person name="Elias M.C."/>
            <person name="Goldman M.H."/>
            <person name="Sagot M.F."/>
            <person name="Pereira M."/>
            <person name="Stoco P.H."/>
            <person name="de Mendonca-Neto R.P."/>
            <person name="Teixeira S.M."/>
            <person name="Maciel T.E."/>
            <person name="de Oliveira Mendes T.A."/>
            <person name="Urmenyi T.P."/>
            <person name="de Souza W."/>
            <person name="Schenkman S."/>
            <person name="de Vasconcelos A.T."/>
        </authorList>
    </citation>
    <scope>NUCLEOTIDE SEQUENCE [LARGE SCALE GENOMIC DNA]</scope>
</reference>
<dbReference type="EMBL" id="ATMH01002724">
    <property type="protein sequence ID" value="EPY32713.1"/>
    <property type="molecule type" value="Genomic_DNA"/>
</dbReference>
<keyword evidence="3" id="KW-1185">Reference proteome</keyword>
<dbReference type="AlphaFoldDB" id="S9UUY7"/>
<dbReference type="PANTHER" id="PTHR47668:SF1">
    <property type="entry name" value="DIENELACTONE HYDROLASE DOMAIN-CONTAINING PROTEIN-RELATED"/>
    <property type="match status" value="1"/>
</dbReference>
<dbReference type="Pfam" id="PF01738">
    <property type="entry name" value="DLH"/>
    <property type="match status" value="1"/>
</dbReference>
<dbReference type="OrthoDB" id="2147163at2759"/>
<dbReference type="SUPFAM" id="SSF53474">
    <property type="entry name" value="alpha/beta-Hydrolases"/>
    <property type="match status" value="1"/>
</dbReference>
<evidence type="ECO:0000313" key="2">
    <source>
        <dbReference type="EMBL" id="EPY32713.1"/>
    </source>
</evidence>
<comment type="caution">
    <text evidence="2">The sequence shown here is derived from an EMBL/GenBank/DDBJ whole genome shotgun (WGS) entry which is preliminary data.</text>
</comment>
<evidence type="ECO:0000313" key="3">
    <source>
        <dbReference type="Proteomes" id="UP000015354"/>
    </source>
</evidence>
<sequence>MSSDKPCCPTDAPPVRDPYKATGDYFYLSGALDCKRAVLILGDVFGIQPNAKRYVDTLAKEGFLVLYPDFMREYARNMNNIGIDKNSQEYARFFEYTRDYAFHMILARRACALLRRLGVEKIATIGMCWGARVAFDLAGEGLVEAASSAHPSRFTAEVMAPAARVPICVLPSKDENAEDMAGVEKAVNAHTVEPHVYKLYDKLTHGFFGNRFDYEKCTAEEKEQLDDAIRVSVDFFNKALVVVTQTYTHLFLLFFRF</sequence>
<dbReference type="Proteomes" id="UP000015354">
    <property type="component" value="Unassembled WGS sequence"/>
</dbReference>
<accession>S9UUY7</accession>
<feature type="domain" description="Dienelactone hydrolase" evidence="1">
    <location>
        <begin position="35"/>
        <end position="238"/>
    </location>
</feature>
<dbReference type="InterPro" id="IPR002925">
    <property type="entry name" value="Dienelactn_hydro"/>
</dbReference>
<gene>
    <name evidence="2" type="ORF">STCU_02724</name>
</gene>
<dbReference type="InterPro" id="IPR029058">
    <property type="entry name" value="AB_hydrolase_fold"/>
</dbReference>
<dbReference type="PANTHER" id="PTHR47668">
    <property type="entry name" value="DIENELACTONE HYDROLASE FAMILY PROTEIN (AFU_ORTHOLOGUE AFUA_6G01940)"/>
    <property type="match status" value="1"/>
</dbReference>